<proteinExistence type="predicted"/>
<keyword evidence="1" id="KW-0472">Membrane</keyword>
<feature type="transmembrane region" description="Helical" evidence="1">
    <location>
        <begin position="45"/>
        <end position="66"/>
    </location>
</feature>
<organism evidence="2 3">
    <name type="scientific">Kitasatospora cinereorecta</name>
    <dbReference type="NCBI Taxonomy" id="285560"/>
    <lineage>
        <taxon>Bacteria</taxon>
        <taxon>Bacillati</taxon>
        <taxon>Actinomycetota</taxon>
        <taxon>Actinomycetes</taxon>
        <taxon>Kitasatosporales</taxon>
        <taxon>Streptomycetaceae</taxon>
        <taxon>Kitasatospora</taxon>
    </lineage>
</organism>
<dbReference type="InterPro" id="IPR027417">
    <property type="entry name" value="P-loop_NTPase"/>
</dbReference>
<dbReference type="EMBL" id="JBHSOC010000114">
    <property type="protein sequence ID" value="MFC5646807.1"/>
    <property type="molecule type" value="Genomic_DNA"/>
</dbReference>
<reference evidence="3" key="1">
    <citation type="journal article" date="2019" name="Int. J. Syst. Evol. Microbiol.">
        <title>The Global Catalogue of Microorganisms (GCM) 10K type strain sequencing project: providing services to taxonomists for standard genome sequencing and annotation.</title>
        <authorList>
            <consortium name="The Broad Institute Genomics Platform"/>
            <consortium name="The Broad Institute Genome Sequencing Center for Infectious Disease"/>
            <person name="Wu L."/>
            <person name="Ma J."/>
        </authorList>
    </citation>
    <scope>NUCLEOTIDE SEQUENCE [LARGE SCALE GENOMIC DNA]</scope>
    <source>
        <strain evidence="3">CGMCC 4.1622</strain>
    </source>
</reference>
<dbReference type="Proteomes" id="UP001596066">
    <property type="component" value="Unassembled WGS sequence"/>
</dbReference>
<evidence type="ECO:0000313" key="2">
    <source>
        <dbReference type="EMBL" id="MFC5646807.1"/>
    </source>
</evidence>
<dbReference type="SUPFAM" id="SSF52540">
    <property type="entry name" value="P-loop containing nucleoside triphosphate hydrolases"/>
    <property type="match status" value="1"/>
</dbReference>
<dbReference type="RefSeq" id="WP_346148981.1">
    <property type="nucleotide sequence ID" value="NZ_BAAAUA010000060.1"/>
</dbReference>
<dbReference type="CDD" id="cd01127">
    <property type="entry name" value="TrwB_TraG_TraD_VirD4"/>
    <property type="match status" value="1"/>
</dbReference>
<evidence type="ECO:0000313" key="3">
    <source>
        <dbReference type="Proteomes" id="UP001596066"/>
    </source>
</evidence>
<accession>A0ABW0VM67</accession>
<feature type="transmembrane region" description="Helical" evidence="1">
    <location>
        <begin position="21"/>
        <end position="39"/>
    </location>
</feature>
<dbReference type="Gene3D" id="3.40.50.300">
    <property type="entry name" value="P-loop containing nucleotide triphosphate hydrolases"/>
    <property type="match status" value="1"/>
</dbReference>
<keyword evidence="3" id="KW-1185">Reference proteome</keyword>
<feature type="transmembrane region" description="Helical" evidence="1">
    <location>
        <begin position="87"/>
        <end position="109"/>
    </location>
</feature>
<gene>
    <name evidence="2" type="ORF">ACFPZF_36380</name>
</gene>
<name>A0ABW0VM67_9ACTN</name>
<protein>
    <submittedName>
        <fullName evidence="2">Type IV secretory system conjugative DNA transfer family protein</fullName>
    </submittedName>
</protein>
<keyword evidence="1" id="KW-1133">Transmembrane helix</keyword>
<keyword evidence="1" id="KW-0812">Transmembrane</keyword>
<comment type="caution">
    <text evidence="2">The sequence shown here is derived from an EMBL/GenBank/DDBJ whole genome shotgun (WGS) entry which is preliminary data.</text>
</comment>
<sequence length="761" mass="80490">MTTDQTAPADAVRSPTAEKRFAIAQVAAPLVTAGVMPFLDPQAATTVSTFLAAPALIAGANATGLLSERTLAAMPGGDILAAHRTPLLVSAITTATAAATATLHGLPGIDALLAGWMTMPSLTGLVSTAWWGATGFVGFTLRKVLGQTHRRPTLTSAPAEPEPTQSAPVNEILQRWYTHISAVNGTHPHQHLTLTAQGPEAWEGVIEAAPGRQVTVDADTVSGVYRLPAAWVSITDGPHTSAKHIHVRLTAPTADEQQYSALEELWLKRVARPGGCMPGTHLEGIIEDPATGGVAAWIVADENTDVVTAPEPHRIAGALRSTTLLVSVEPTTDPRKAKLRVMGRSPLEDGRPLPGPEALRANKNGFVQIGTGISGRPARLQIFDPKVGGQHVIVVGVTGSGKGGILQLICLAYHVNGFAIIYGDPKGSSNPDVAKMAAYAGLGKAGALGALRIAYAILLHRIAESAATGAKNFKPSPERPFIAVPLDEFAQLLSEKSPEAKEASFIVSALASLGRSLGICLTLCGQIINLDKMGSDTAIRDNVFYGGALVLLRSDSAQKHRVDLPDAFAGIDPSKIPAFWKGTDDTLIYDPDVPEDDPTRTFGVGYVVGPDEHAEMMRAWILESAASLFDPANIVIPADFPGWDDRDRIALIPVGPAAEDDNDNAFDTGATAWVPAQPTTVLTKEPTAEEKILFVLNEYRDPLGEEIAYLHLDQIAEMTAVPRKTVENTCGRLVGDGKLVRHPDPKIKGEYGIPLPAENDQ</sequence>
<evidence type="ECO:0000256" key="1">
    <source>
        <dbReference type="SAM" id="Phobius"/>
    </source>
</evidence>